<name>A0A699GET1_TANCI</name>
<reference evidence="1" key="1">
    <citation type="journal article" date="2019" name="Sci. Rep.">
        <title>Draft genome of Tanacetum cinerariifolium, the natural source of mosquito coil.</title>
        <authorList>
            <person name="Yamashiro T."/>
            <person name="Shiraishi A."/>
            <person name="Satake H."/>
            <person name="Nakayama K."/>
        </authorList>
    </citation>
    <scope>NUCLEOTIDE SEQUENCE</scope>
</reference>
<accession>A0A699GET1</accession>
<dbReference type="EMBL" id="BKCJ010000002">
    <property type="protein sequence ID" value="GEU28157.1"/>
    <property type="molecule type" value="Genomic_DNA"/>
</dbReference>
<gene>
    <name evidence="1" type="ORF">Tci_000135</name>
</gene>
<evidence type="ECO:0008006" key="2">
    <source>
        <dbReference type="Google" id="ProtNLM"/>
    </source>
</evidence>
<organism evidence="1">
    <name type="scientific">Tanacetum cinerariifolium</name>
    <name type="common">Dalmatian daisy</name>
    <name type="synonym">Chrysanthemum cinerariifolium</name>
    <dbReference type="NCBI Taxonomy" id="118510"/>
    <lineage>
        <taxon>Eukaryota</taxon>
        <taxon>Viridiplantae</taxon>
        <taxon>Streptophyta</taxon>
        <taxon>Embryophyta</taxon>
        <taxon>Tracheophyta</taxon>
        <taxon>Spermatophyta</taxon>
        <taxon>Magnoliopsida</taxon>
        <taxon>eudicotyledons</taxon>
        <taxon>Gunneridae</taxon>
        <taxon>Pentapetalae</taxon>
        <taxon>asterids</taxon>
        <taxon>campanulids</taxon>
        <taxon>Asterales</taxon>
        <taxon>Asteraceae</taxon>
        <taxon>Asteroideae</taxon>
        <taxon>Anthemideae</taxon>
        <taxon>Anthemidinae</taxon>
        <taxon>Tanacetum</taxon>
    </lineage>
</organism>
<dbReference type="AlphaFoldDB" id="A0A699GET1"/>
<feature type="non-terminal residue" evidence="1">
    <location>
        <position position="1"/>
    </location>
</feature>
<dbReference type="InterPro" id="IPR025633">
    <property type="entry name" value="DUF4291"/>
</dbReference>
<dbReference type="PANTHER" id="PTHR38567">
    <property type="entry name" value="DUF4291 DOMAIN-CONTAINING PROTEIN"/>
    <property type="match status" value="1"/>
</dbReference>
<evidence type="ECO:0000313" key="1">
    <source>
        <dbReference type="EMBL" id="GEU28157.1"/>
    </source>
</evidence>
<sequence length="285" mass="31860">DRAAGQSALRLRITLLVHRRGARAIADTDTAAAQETALLDFSIMEFLAAVDGGSYRHVVAGIETDSLVGQHAGASDRQTMCAKRLGIPDHSTIPERQIRAVFDDTTIRVYQAYSDLIADSALSAGRFISPPFKMERMTWIKPSFLWMMYRAGWGQKDLGQARILAIDITRKGFEWALTHACLSHADPSMTADEWQSLKEKSPVRIQWDPERDLLLQPQAHRAIQIGLSKRAVELYVQKWVCQITDVTPLAHKIHALVIKGELESARALLPVEQPYSDDCRKGALF</sequence>
<dbReference type="PANTHER" id="PTHR38567:SF1">
    <property type="entry name" value="DUF4291 DOMAIN-CONTAINING PROTEIN"/>
    <property type="match status" value="1"/>
</dbReference>
<proteinExistence type="predicted"/>
<dbReference type="Pfam" id="PF14124">
    <property type="entry name" value="DUF4291"/>
    <property type="match status" value="1"/>
</dbReference>
<protein>
    <recommendedName>
        <fullName evidence="2">DUF4291 domain-containing protein</fullName>
    </recommendedName>
</protein>
<comment type="caution">
    <text evidence="1">The sequence shown here is derived from an EMBL/GenBank/DDBJ whole genome shotgun (WGS) entry which is preliminary data.</text>
</comment>